<name>A0A016THI7_9BILA</name>
<comment type="caution">
    <text evidence="1">The sequence shown here is derived from an EMBL/GenBank/DDBJ whole genome shotgun (WGS) entry which is preliminary data.</text>
</comment>
<gene>
    <name evidence="1" type="primary">Acey_s0102.g3489</name>
    <name evidence="1" type="ORF">Y032_0102g3489</name>
</gene>
<evidence type="ECO:0000313" key="2">
    <source>
        <dbReference type="Proteomes" id="UP000024635"/>
    </source>
</evidence>
<dbReference type="AlphaFoldDB" id="A0A016THI7"/>
<evidence type="ECO:0000313" key="1">
    <source>
        <dbReference type="EMBL" id="EYC02107.1"/>
    </source>
</evidence>
<protein>
    <submittedName>
        <fullName evidence="1">Uncharacterized protein</fullName>
    </submittedName>
</protein>
<reference evidence="2" key="1">
    <citation type="journal article" date="2015" name="Nat. Genet.">
        <title>The genome and transcriptome of the zoonotic hookworm Ancylostoma ceylanicum identify infection-specific gene families.</title>
        <authorList>
            <person name="Schwarz E.M."/>
            <person name="Hu Y."/>
            <person name="Antoshechkin I."/>
            <person name="Miller M.M."/>
            <person name="Sternberg P.W."/>
            <person name="Aroian R.V."/>
        </authorList>
    </citation>
    <scope>NUCLEOTIDE SEQUENCE</scope>
    <source>
        <strain evidence="2">HY135</strain>
    </source>
</reference>
<organism evidence="1 2">
    <name type="scientific">Ancylostoma ceylanicum</name>
    <dbReference type="NCBI Taxonomy" id="53326"/>
    <lineage>
        <taxon>Eukaryota</taxon>
        <taxon>Metazoa</taxon>
        <taxon>Ecdysozoa</taxon>
        <taxon>Nematoda</taxon>
        <taxon>Chromadorea</taxon>
        <taxon>Rhabditida</taxon>
        <taxon>Rhabditina</taxon>
        <taxon>Rhabditomorpha</taxon>
        <taxon>Strongyloidea</taxon>
        <taxon>Ancylostomatidae</taxon>
        <taxon>Ancylostomatinae</taxon>
        <taxon>Ancylostoma</taxon>
    </lineage>
</organism>
<keyword evidence="2" id="KW-1185">Reference proteome</keyword>
<dbReference type="OrthoDB" id="10622146at2759"/>
<sequence length="88" mass="10281">MFGDRKYPKFEQLVMALQNVTTVAKTDLMNLSPAGERAKKLRPRDKRRREKVGNVMLKFKEIRAEPITAEDVGRYCRDMSRFMSDEAI</sequence>
<dbReference type="EMBL" id="JARK01001438">
    <property type="protein sequence ID" value="EYC02107.1"/>
    <property type="molecule type" value="Genomic_DNA"/>
</dbReference>
<accession>A0A016THI7</accession>
<dbReference type="Proteomes" id="UP000024635">
    <property type="component" value="Unassembled WGS sequence"/>
</dbReference>
<proteinExistence type="predicted"/>